<evidence type="ECO:0000313" key="2">
    <source>
        <dbReference type="EMBL" id="OWY91250.1"/>
    </source>
</evidence>
<dbReference type="Proteomes" id="UP000198211">
    <property type="component" value="Unassembled WGS sequence"/>
</dbReference>
<comment type="caution">
    <text evidence="2">The sequence shown here is derived from an EMBL/GenBank/DDBJ whole genome shotgun (WGS) entry which is preliminary data.</text>
</comment>
<protein>
    <submittedName>
        <fullName evidence="2">Uncharacterized protein</fullName>
    </submittedName>
</protein>
<gene>
    <name evidence="2" type="ORF">PHMEG_00040251</name>
</gene>
<evidence type="ECO:0000313" key="3">
    <source>
        <dbReference type="Proteomes" id="UP000198211"/>
    </source>
</evidence>
<feature type="compositionally biased region" description="Polar residues" evidence="1">
    <location>
        <begin position="207"/>
        <end position="218"/>
    </location>
</feature>
<accession>A0A225UEA7</accession>
<feature type="non-terminal residue" evidence="2">
    <location>
        <position position="218"/>
    </location>
</feature>
<keyword evidence="3" id="KW-1185">Reference proteome</keyword>
<sequence>MGITPEGGFYLDKVEALLRNVFMVKGKSQIQAMQARLVPANYVASPRPLGNRKWENEPKKKGDECFYCEGRYNRAGVTHRKADCLKMKKDRSIGLGKRVEVPPKSVGVSHVKGEKKGSKKKAKYMREEIPANVALMQPISKFEVGAVVKGTPQEPEPGYGTTLTSEQAQQDADAMMTSPPPSPTPSSSSSAMSDDENDVDECEQGYFPSQSVKLSEAS</sequence>
<dbReference type="EMBL" id="NBNE01020697">
    <property type="protein sequence ID" value="OWY91250.1"/>
    <property type="molecule type" value="Genomic_DNA"/>
</dbReference>
<feature type="region of interest" description="Disordered" evidence="1">
    <location>
        <begin position="149"/>
        <end position="218"/>
    </location>
</feature>
<organism evidence="2 3">
    <name type="scientific">Phytophthora megakarya</name>
    <dbReference type="NCBI Taxonomy" id="4795"/>
    <lineage>
        <taxon>Eukaryota</taxon>
        <taxon>Sar</taxon>
        <taxon>Stramenopiles</taxon>
        <taxon>Oomycota</taxon>
        <taxon>Peronosporomycetes</taxon>
        <taxon>Peronosporales</taxon>
        <taxon>Peronosporaceae</taxon>
        <taxon>Phytophthora</taxon>
    </lineage>
</organism>
<evidence type="ECO:0000256" key="1">
    <source>
        <dbReference type="SAM" id="MobiDB-lite"/>
    </source>
</evidence>
<feature type="compositionally biased region" description="Polar residues" evidence="1">
    <location>
        <begin position="161"/>
        <end position="170"/>
    </location>
</feature>
<reference evidence="3" key="1">
    <citation type="submission" date="2017-03" db="EMBL/GenBank/DDBJ databases">
        <title>Phytopthora megakarya and P. palmivora, two closely related causual agents of cacao black pod achieved similar genome size and gene model numbers by different mechanisms.</title>
        <authorList>
            <person name="Ali S."/>
            <person name="Shao J."/>
            <person name="Larry D.J."/>
            <person name="Kronmiller B."/>
            <person name="Shen D."/>
            <person name="Strem M.D."/>
            <person name="Melnick R.L."/>
            <person name="Guiltinan M.J."/>
            <person name="Tyler B.M."/>
            <person name="Meinhardt L.W."/>
            <person name="Bailey B.A."/>
        </authorList>
    </citation>
    <scope>NUCLEOTIDE SEQUENCE [LARGE SCALE GENOMIC DNA]</scope>
    <source>
        <strain evidence="3">zdho120</strain>
    </source>
</reference>
<dbReference type="AlphaFoldDB" id="A0A225UEA7"/>
<proteinExistence type="predicted"/>
<feature type="compositionally biased region" description="Acidic residues" evidence="1">
    <location>
        <begin position="193"/>
        <end position="203"/>
    </location>
</feature>
<name>A0A225UEA7_9STRA</name>